<reference evidence="3" key="1">
    <citation type="submission" date="2016-10" db="EMBL/GenBank/DDBJ databases">
        <authorList>
            <person name="Varghese N."/>
        </authorList>
    </citation>
    <scope>NUCLEOTIDE SEQUENCE [LARGE SCALE GENOMIC DNA]</scope>
    <source>
        <strain evidence="3">ACV-9</strain>
    </source>
</reference>
<keyword evidence="1" id="KW-0472">Membrane</keyword>
<organism evidence="2 3">
    <name type="scientific">Pseudobutyrivibrio ruminis</name>
    <dbReference type="NCBI Taxonomy" id="46206"/>
    <lineage>
        <taxon>Bacteria</taxon>
        <taxon>Bacillati</taxon>
        <taxon>Bacillota</taxon>
        <taxon>Clostridia</taxon>
        <taxon>Lachnospirales</taxon>
        <taxon>Lachnospiraceae</taxon>
        <taxon>Pseudobutyrivibrio</taxon>
    </lineage>
</organism>
<sequence length="61" mass="6811">METVNMLINVVAILVGLGLYMAVMNSAWGKKHQEYMYAIMLGTILVAVLVGGFIRWLVIVR</sequence>
<name>A0A1H7LYV6_9FIRM</name>
<dbReference type="EMBL" id="FNZX01000019">
    <property type="protein sequence ID" value="SEL04039.1"/>
    <property type="molecule type" value="Genomic_DNA"/>
</dbReference>
<protein>
    <submittedName>
        <fullName evidence="2">Uncharacterized protein</fullName>
    </submittedName>
</protein>
<gene>
    <name evidence="2" type="ORF">SAMN02910377_02491</name>
</gene>
<evidence type="ECO:0000313" key="3">
    <source>
        <dbReference type="Proteomes" id="UP000182321"/>
    </source>
</evidence>
<keyword evidence="1" id="KW-0812">Transmembrane</keyword>
<dbReference type="AlphaFoldDB" id="A0A1H7LYV6"/>
<keyword evidence="3" id="KW-1185">Reference proteome</keyword>
<dbReference type="RefSeq" id="WP_033151491.1">
    <property type="nucleotide sequence ID" value="NZ_FNZX01000019.1"/>
</dbReference>
<feature type="transmembrane region" description="Helical" evidence="1">
    <location>
        <begin position="6"/>
        <end position="23"/>
    </location>
</feature>
<keyword evidence="1" id="KW-1133">Transmembrane helix</keyword>
<proteinExistence type="predicted"/>
<dbReference type="Proteomes" id="UP000182321">
    <property type="component" value="Unassembled WGS sequence"/>
</dbReference>
<evidence type="ECO:0000313" key="2">
    <source>
        <dbReference type="EMBL" id="SEL04039.1"/>
    </source>
</evidence>
<evidence type="ECO:0000256" key="1">
    <source>
        <dbReference type="SAM" id="Phobius"/>
    </source>
</evidence>
<feature type="transmembrane region" description="Helical" evidence="1">
    <location>
        <begin position="35"/>
        <end position="58"/>
    </location>
</feature>
<accession>A0A1H7LYV6</accession>